<evidence type="ECO:0008006" key="26">
    <source>
        <dbReference type="Google" id="ProtNLM"/>
    </source>
</evidence>
<dbReference type="SUPFAM" id="SSF55486">
    <property type="entry name" value="Metalloproteases ('zincins'), catalytic domain"/>
    <property type="match status" value="1"/>
</dbReference>
<gene>
    <name evidence="24" type="ORF">M5D96_001434</name>
</gene>
<dbReference type="InterPro" id="IPR014782">
    <property type="entry name" value="Peptidase_M1_dom"/>
</dbReference>
<dbReference type="FunFam" id="1.10.390.10:FF:000013">
    <property type="entry name" value="Aminopeptidase N"/>
    <property type="match status" value="1"/>
</dbReference>
<keyword evidence="12" id="KW-1015">Disulfide bond</keyword>
<evidence type="ECO:0000256" key="3">
    <source>
        <dbReference type="ARBA" id="ARBA00022438"/>
    </source>
</evidence>
<reference evidence="24" key="1">
    <citation type="journal article" date="2023" name="Genome Biol. Evol.">
        <title>Long-read-based Genome Assembly of Drosophila gunungcola Reveals Fewer Chemosensory Genes in Flower-breeding Species.</title>
        <authorList>
            <person name="Negi A."/>
            <person name="Liao B.Y."/>
            <person name="Yeh S.D."/>
        </authorList>
    </citation>
    <scope>NUCLEOTIDE SEQUENCE</scope>
    <source>
        <strain evidence="24">Sukarami</strain>
    </source>
</reference>
<evidence type="ECO:0000256" key="10">
    <source>
        <dbReference type="ARBA" id="ARBA00023049"/>
    </source>
</evidence>
<keyword evidence="4" id="KW-1003">Cell membrane</keyword>
<dbReference type="Gene3D" id="1.25.50.20">
    <property type="match status" value="1"/>
</dbReference>
<dbReference type="PANTHER" id="PTHR11533">
    <property type="entry name" value="PROTEASE M1 ZINC METALLOPROTEASE"/>
    <property type="match status" value="1"/>
</dbReference>
<feature type="domain" description="Myb/SANT-like DNA-binding" evidence="22">
    <location>
        <begin position="1159"/>
        <end position="1241"/>
    </location>
</feature>
<dbReference type="InterPro" id="IPR001930">
    <property type="entry name" value="Peptidase_M1"/>
</dbReference>
<evidence type="ECO:0000256" key="7">
    <source>
        <dbReference type="ARBA" id="ARBA00022723"/>
    </source>
</evidence>
<evidence type="ECO:0000256" key="14">
    <source>
        <dbReference type="ARBA" id="ARBA00023288"/>
    </source>
</evidence>
<evidence type="ECO:0000256" key="2">
    <source>
        <dbReference type="ARBA" id="ARBA00010136"/>
    </source>
</evidence>
<evidence type="ECO:0000259" key="21">
    <source>
        <dbReference type="Pfam" id="PF11838"/>
    </source>
</evidence>
<dbReference type="GO" id="GO:0042277">
    <property type="term" value="F:peptide binding"/>
    <property type="evidence" value="ECO:0007669"/>
    <property type="project" value="TreeGrafter"/>
</dbReference>
<feature type="region of interest" description="Disordered" evidence="18">
    <location>
        <begin position="1255"/>
        <end position="1289"/>
    </location>
</feature>
<feature type="domain" description="ERAP1-like C-terminal" evidence="21">
    <location>
        <begin position="663"/>
        <end position="956"/>
    </location>
</feature>
<dbReference type="GO" id="GO:0043171">
    <property type="term" value="P:peptide catabolic process"/>
    <property type="evidence" value="ECO:0007669"/>
    <property type="project" value="TreeGrafter"/>
</dbReference>
<dbReference type="InterPro" id="IPR024571">
    <property type="entry name" value="ERAP1-like_C_dom"/>
</dbReference>
<evidence type="ECO:0000256" key="9">
    <source>
        <dbReference type="ARBA" id="ARBA00022833"/>
    </source>
</evidence>
<dbReference type="Gene3D" id="2.60.40.1910">
    <property type="match status" value="1"/>
</dbReference>
<evidence type="ECO:0000256" key="17">
    <source>
        <dbReference type="PIRSR" id="PIRSR634016-4"/>
    </source>
</evidence>
<organism evidence="24 25">
    <name type="scientific">Drosophila gunungcola</name>
    <name type="common">fruit fly</name>
    <dbReference type="NCBI Taxonomy" id="103775"/>
    <lineage>
        <taxon>Eukaryota</taxon>
        <taxon>Metazoa</taxon>
        <taxon>Ecdysozoa</taxon>
        <taxon>Arthropoda</taxon>
        <taxon>Hexapoda</taxon>
        <taxon>Insecta</taxon>
        <taxon>Pterygota</taxon>
        <taxon>Neoptera</taxon>
        <taxon>Endopterygota</taxon>
        <taxon>Diptera</taxon>
        <taxon>Brachycera</taxon>
        <taxon>Muscomorpha</taxon>
        <taxon>Ephydroidea</taxon>
        <taxon>Drosophilidae</taxon>
        <taxon>Drosophila</taxon>
        <taxon>Sophophora</taxon>
    </lineage>
</organism>
<proteinExistence type="inferred from homology"/>
<comment type="similarity">
    <text evidence="2">Belongs to the peptidase M1 family.</text>
</comment>
<keyword evidence="5" id="KW-0336">GPI-anchor</keyword>
<keyword evidence="13" id="KW-0325">Glycoprotein</keyword>
<comment type="caution">
    <text evidence="24">The sequence shown here is derived from an EMBL/GenBank/DDBJ whole genome shotgun (WGS) entry which is preliminary data.</text>
</comment>
<evidence type="ECO:0000256" key="8">
    <source>
        <dbReference type="ARBA" id="ARBA00022801"/>
    </source>
</evidence>
<keyword evidence="10" id="KW-0482">Metalloprotease</keyword>
<feature type="domain" description="Aminopeptidase N-like N-terminal" evidence="23">
    <location>
        <begin position="201"/>
        <end position="389"/>
    </location>
</feature>
<dbReference type="InterPro" id="IPR045357">
    <property type="entry name" value="Aminopeptidase_N-like_N"/>
</dbReference>
<evidence type="ECO:0000259" key="20">
    <source>
        <dbReference type="Pfam" id="PF01433"/>
    </source>
</evidence>
<dbReference type="CDD" id="cd09601">
    <property type="entry name" value="M1_APN-Q_like"/>
    <property type="match status" value="1"/>
</dbReference>
<keyword evidence="7 16" id="KW-0479">Metal-binding</keyword>
<feature type="domain" description="Peptidase M1 membrane alanine aminopeptidase" evidence="20">
    <location>
        <begin position="400"/>
        <end position="598"/>
    </location>
</feature>
<feature type="binding site" evidence="16">
    <location>
        <position position="480"/>
    </location>
    <ligand>
        <name>Zn(2+)</name>
        <dbReference type="ChEBI" id="CHEBI:29105"/>
        <note>catalytic</note>
    </ligand>
</feature>
<keyword evidence="9 16" id="KW-0862">Zinc</keyword>
<dbReference type="SUPFAM" id="SSF63737">
    <property type="entry name" value="Leukotriene A4 hydrolase N-terminal domain"/>
    <property type="match status" value="1"/>
</dbReference>
<dbReference type="EMBL" id="JAMKOV010000001">
    <property type="protein sequence ID" value="KAI8045254.1"/>
    <property type="molecule type" value="Genomic_DNA"/>
</dbReference>
<keyword evidence="19" id="KW-1133">Transmembrane helix</keyword>
<dbReference type="InterPro" id="IPR042097">
    <property type="entry name" value="Aminopeptidase_N-like_N_sf"/>
</dbReference>
<evidence type="ECO:0000259" key="22">
    <source>
        <dbReference type="Pfam" id="PF13837"/>
    </source>
</evidence>
<dbReference type="GO" id="GO:0070006">
    <property type="term" value="F:metalloaminopeptidase activity"/>
    <property type="evidence" value="ECO:0007669"/>
    <property type="project" value="TreeGrafter"/>
</dbReference>
<evidence type="ECO:0000256" key="1">
    <source>
        <dbReference type="ARBA" id="ARBA00004609"/>
    </source>
</evidence>
<evidence type="ECO:0000259" key="23">
    <source>
        <dbReference type="Pfam" id="PF17900"/>
    </source>
</evidence>
<evidence type="ECO:0000256" key="6">
    <source>
        <dbReference type="ARBA" id="ARBA00022670"/>
    </source>
</evidence>
<feature type="active site" description="Proton acceptor" evidence="15">
    <location>
        <position position="470"/>
    </location>
</feature>
<keyword evidence="14" id="KW-0449">Lipoprotein</keyword>
<dbReference type="Pfam" id="PF11838">
    <property type="entry name" value="ERAP1_C"/>
    <property type="match status" value="1"/>
</dbReference>
<sequence>MASAIYAPTTTSTAVTPTSATAATSKNASACASASLSSPPGPSSAAITGGGGGPFQGFVAKLRGQLKTKNGQKYVFNGHPSGVYVSKACLIIAAFITVVALISTIGITYFVTRQGLTPKEVTPSCITADHSDVNATPIQTAGWVSMNSPPPPPLTTPTPTPTPTPNSTTPTTTTTLAPSTTSATPRPEVKIVDPKVGDIPDLLIEPSVEASASNGSLTIEIERDVAKVTSWEPIVLDVHNISISNVRANNGSEEQELEFDSDYGDDNATFVISLDKALAEETQLKLLLSLDFISQVTDTLQGVYKTSYTNPDTRKEEWVISTQFSPIDARRAFPCFDRPDMKANFSVSIVRSNQYKMALSNMPKSHSSRYRRGYVRDDFMTTPKMPTYLVAFIVSNMMVRKFLPYYEDYFGVQNKLPKIDLVSVPDFGFGAMENWGLITFRDSALLVPEDQELASSSEHMQYVAQIIAHELAHQWFGNLEGFACYMSYKALEHSHPEFQIMDTLTTLEFKESMEHDADNTSHAISFDVRSTNDVRRIFDPISYSKGTILLRMLNSIVGDKYAYENMDRDDLWAILTQHGHAEGTLPKDLNVKEIMDSWITQPGYPVVTVERRGMDLALRQERFLLPSKNPADLSSCHWMRSQDEEDLIVANVFASSNNSEDVVYLNLNRQGYYRVNYDMTSWLALKKKFGSLPTITRAQLLDDALHLSQAEYLSYDIPLTFLMELFNAVSDELLWSAAKPGLNYLINNLKREPAYETFRAFMKFIVTPAFDHYGLNEPDNESHLQLKHRALVAYFACKFNYDRCTQVAQRKFRDWMKDPKKNPIKPNLKSVIYCTALAEGSSAEWYFAYKQYMKTTSASEKEEILTSLGCTTKPWLLSKYLNMTINPTSGILKQDGALAFRTVASNAIGHEIAFDFLQSNIKEIAEYYGDGFSTLSEMIKSLTIYMNKDYHRHQLLDLADTCRKLGLKAVESAIVLALEQVSNNIHWHSHSYHSLKSFLEGIILMSSRRKWLASEEDRFIDIWVHNLHLFAPGKKLTETYTELEPYFREVGVEISAHGIKSKMESLKRKYFNLLHSDEKDTSNVWRHFDTMAIIVNGTCKDGKDMEWKDYTQPPKSSQGPYNTIFLEASAAHFFDDEEKPQSKKRKRFSNTTRTRMRARRAWQPAEEKIFVEVWEKFVTHIQSGRKKMDVYKDMHNELQELGLHIVPGDIKSKIESLTRSFRTQRDTVGDKSEWVHYFKIARMLSPVDFAKLEPFPEPSSNSGSEEDSDWFKEMEPKLEPETEPSHSNDSVVNAFEDSIQPCSPASSIDCSLIAPDPSSCTVSIEILDQEEENKPLISSHIEKENAAEEFSQFVKKELAVLNDDLLIEAKRQIYNIICVLQKKQHEVNKFR</sequence>
<dbReference type="InterPro" id="IPR034016">
    <property type="entry name" value="M1_APN-typ"/>
</dbReference>
<evidence type="ECO:0000256" key="4">
    <source>
        <dbReference type="ARBA" id="ARBA00022475"/>
    </source>
</evidence>
<dbReference type="Pfam" id="PF17900">
    <property type="entry name" value="Peptidase_M1_N"/>
    <property type="match status" value="1"/>
</dbReference>
<dbReference type="Pfam" id="PF13837">
    <property type="entry name" value="Myb_DNA-bind_4"/>
    <property type="match status" value="2"/>
</dbReference>
<dbReference type="InterPro" id="IPR044822">
    <property type="entry name" value="Myb_DNA-bind_4"/>
</dbReference>
<evidence type="ECO:0000256" key="11">
    <source>
        <dbReference type="ARBA" id="ARBA00023136"/>
    </source>
</evidence>
<dbReference type="Gene3D" id="2.60.40.1730">
    <property type="entry name" value="tricorn interacting facor f3 domain"/>
    <property type="match status" value="1"/>
</dbReference>
<dbReference type="GO" id="GO:0005886">
    <property type="term" value="C:plasma membrane"/>
    <property type="evidence" value="ECO:0007669"/>
    <property type="project" value="UniProtKB-SubCell"/>
</dbReference>
<comment type="subcellular location">
    <subcellularLocation>
        <location evidence="1">Cell membrane</location>
        <topology evidence="1">Lipid-anchor</topology>
        <topology evidence="1">GPI-anchor</topology>
    </subcellularLocation>
</comment>
<evidence type="ECO:0000256" key="18">
    <source>
        <dbReference type="SAM" id="MobiDB-lite"/>
    </source>
</evidence>
<dbReference type="GO" id="GO:0008270">
    <property type="term" value="F:zinc ion binding"/>
    <property type="evidence" value="ECO:0007669"/>
    <property type="project" value="InterPro"/>
</dbReference>
<evidence type="ECO:0000256" key="16">
    <source>
        <dbReference type="PIRSR" id="PIRSR634016-3"/>
    </source>
</evidence>
<dbReference type="PRINTS" id="PR00756">
    <property type="entry name" value="ALADIPTASE"/>
</dbReference>
<dbReference type="Proteomes" id="UP001059596">
    <property type="component" value="Chromosome 3R"/>
</dbReference>
<dbReference type="InterPro" id="IPR050344">
    <property type="entry name" value="Peptidase_M1_aminopeptidases"/>
</dbReference>
<feature type="region of interest" description="Disordered" evidence="18">
    <location>
        <begin position="141"/>
        <end position="186"/>
    </location>
</feature>
<keyword evidence="6" id="KW-0645">Protease</keyword>
<evidence type="ECO:0000256" key="13">
    <source>
        <dbReference type="ARBA" id="ARBA00023180"/>
    </source>
</evidence>
<comment type="cofactor">
    <cofactor evidence="16">
        <name>Zn(2+)</name>
        <dbReference type="ChEBI" id="CHEBI:29105"/>
    </cofactor>
    <text evidence="16">Binds 1 zinc ion per subunit.</text>
</comment>
<dbReference type="Gene3D" id="1.10.390.10">
    <property type="entry name" value="Neutral Protease Domain 2"/>
    <property type="match status" value="1"/>
</dbReference>
<dbReference type="Pfam" id="PF01433">
    <property type="entry name" value="Peptidase_M1"/>
    <property type="match status" value="1"/>
</dbReference>
<dbReference type="FunFam" id="1.25.50.20:FF:000001">
    <property type="entry name" value="Aminopeptidase"/>
    <property type="match status" value="1"/>
</dbReference>
<dbReference type="PANTHER" id="PTHR11533:SF294">
    <property type="entry name" value="THYROTROPIN-RELEASING HORMONE-DEGRADING ECTOENZYME"/>
    <property type="match status" value="1"/>
</dbReference>
<feature type="compositionally biased region" description="Low complexity" evidence="18">
    <location>
        <begin position="165"/>
        <end position="185"/>
    </location>
</feature>
<keyword evidence="25" id="KW-1185">Reference proteome</keyword>
<evidence type="ECO:0000256" key="12">
    <source>
        <dbReference type="ARBA" id="ARBA00023157"/>
    </source>
</evidence>
<accession>A0A9P9YYY8</accession>
<evidence type="ECO:0000256" key="15">
    <source>
        <dbReference type="PIRSR" id="PIRSR634016-1"/>
    </source>
</evidence>
<evidence type="ECO:0000313" key="24">
    <source>
        <dbReference type="EMBL" id="KAI8045254.1"/>
    </source>
</evidence>
<keyword evidence="3" id="KW-0031">Aminopeptidase</keyword>
<feature type="domain" description="Myb/SANT-like DNA-binding" evidence="22">
    <location>
        <begin position="1008"/>
        <end position="1092"/>
    </location>
</feature>
<feature type="binding site" evidence="16">
    <location>
        <position position="473"/>
    </location>
    <ligand>
        <name>Zn(2+)</name>
        <dbReference type="ChEBI" id="CHEBI:29105"/>
        <note>catalytic</note>
    </ligand>
</feature>
<evidence type="ECO:0000256" key="5">
    <source>
        <dbReference type="ARBA" id="ARBA00022622"/>
    </source>
</evidence>
<dbReference type="GO" id="GO:0098552">
    <property type="term" value="C:side of membrane"/>
    <property type="evidence" value="ECO:0007669"/>
    <property type="project" value="UniProtKB-KW"/>
</dbReference>
<dbReference type="GO" id="GO:0006508">
    <property type="term" value="P:proteolysis"/>
    <property type="evidence" value="ECO:0007669"/>
    <property type="project" value="UniProtKB-KW"/>
</dbReference>
<name>A0A9P9YYY8_9MUSC</name>
<protein>
    <recommendedName>
        <fullName evidence="26">Aminopeptidase N</fullName>
    </recommendedName>
</protein>
<feature type="site" description="Transition state stabilizer" evidence="17">
    <location>
        <position position="543"/>
    </location>
</feature>
<dbReference type="InterPro" id="IPR027268">
    <property type="entry name" value="Peptidase_M4/M1_CTD_sf"/>
</dbReference>
<evidence type="ECO:0000313" key="25">
    <source>
        <dbReference type="Proteomes" id="UP001059596"/>
    </source>
</evidence>
<dbReference type="GO" id="GO:0005615">
    <property type="term" value="C:extracellular space"/>
    <property type="evidence" value="ECO:0007669"/>
    <property type="project" value="TreeGrafter"/>
</dbReference>
<evidence type="ECO:0000256" key="19">
    <source>
        <dbReference type="SAM" id="Phobius"/>
    </source>
</evidence>
<feature type="compositionally biased region" description="Pro residues" evidence="18">
    <location>
        <begin position="148"/>
        <end position="164"/>
    </location>
</feature>
<feature type="compositionally biased region" description="Basic and acidic residues" evidence="18">
    <location>
        <begin position="1269"/>
        <end position="1286"/>
    </location>
</feature>
<keyword evidence="19" id="KW-0812">Transmembrane</keyword>
<feature type="transmembrane region" description="Helical" evidence="19">
    <location>
        <begin position="88"/>
        <end position="111"/>
    </location>
</feature>
<keyword evidence="8" id="KW-0378">Hydrolase</keyword>
<keyword evidence="11 19" id="KW-0472">Membrane</keyword>
<dbReference type="GO" id="GO:0005737">
    <property type="term" value="C:cytoplasm"/>
    <property type="evidence" value="ECO:0007669"/>
    <property type="project" value="TreeGrafter"/>
</dbReference>
<feature type="binding site" evidence="16">
    <location>
        <position position="469"/>
    </location>
    <ligand>
        <name>Zn(2+)</name>
        <dbReference type="ChEBI" id="CHEBI:29105"/>
        <note>catalytic</note>
    </ligand>
</feature>